<reference evidence="1 2" key="1">
    <citation type="journal article" date="2023" name="Science">
        <title>Complex scaffold remodeling in plant triterpene biosynthesis.</title>
        <authorList>
            <person name="De La Pena R."/>
            <person name="Hodgson H."/>
            <person name="Liu J.C."/>
            <person name="Stephenson M.J."/>
            <person name="Martin A.C."/>
            <person name="Owen C."/>
            <person name="Harkess A."/>
            <person name="Leebens-Mack J."/>
            <person name="Jimenez L.E."/>
            <person name="Osbourn A."/>
            <person name="Sattely E.S."/>
        </authorList>
    </citation>
    <scope>NUCLEOTIDE SEQUENCE [LARGE SCALE GENOMIC DNA]</scope>
    <source>
        <strain evidence="2">cv. JPN11</strain>
        <tissue evidence="1">Leaf</tissue>
    </source>
</reference>
<keyword evidence="1" id="KW-0575">Peroxidase</keyword>
<organism evidence="1 2">
    <name type="scientific">Melia azedarach</name>
    <name type="common">Chinaberry tree</name>
    <dbReference type="NCBI Taxonomy" id="155640"/>
    <lineage>
        <taxon>Eukaryota</taxon>
        <taxon>Viridiplantae</taxon>
        <taxon>Streptophyta</taxon>
        <taxon>Embryophyta</taxon>
        <taxon>Tracheophyta</taxon>
        <taxon>Spermatophyta</taxon>
        <taxon>Magnoliopsida</taxon>
        <taxon>eudicotyledons</taxon>
        <taxon>Gunneridae</taxon>
        <taxon>Pentapetalae</taxon>
        <taxon>rosids</taxon>
        <taxon>malvids</taxon>
        <taxon>Sapindales</taxon>
        <taxon>Meliaceae</taxon>
        <taxon>Melia</taxon>
    </lineage>
</organism>
<gene>
    <name evidence="1" type="ORF">OWV82_001636</name>
</gene>
<accession>A0ACC1YYG4</accession>
<proteinExistence type="predicted"/>
<sequence length="337" mass="38150">MEISTRLLFLILLLLIFLHERKVSSEGDHGVLVLDYYKETCPLAEEIVRRIVKHAVLKDPRMAASLLRLHFHDCFVMGCDASLLLDSYGDIVSEKQAGPNVNSLRGFEVIDEIKYVLEDACPYTVSCADILAIAARDAVVLRGGPSWKVLLGRRDSLEASLEGANKYIPSPNSSLESLIANFKQQGLDIGDLVALSGSHTIGKARCLSFRQRIYDVTMEEFQNDKYKRYTTFRRILKTICPKSGRDNELVPLDYTTPTRFDNNYYINILQGRGLLQSDNVLVIEDHLGEIEQQVWAYASDQELFFHSFVNSIVKMGNINVLTGHEGQIRKNCRFLNL</sequence>
<comment type="caution">
    <text evidence="1">The sequence shown here is derived from an EMBL/GenBank/DDBJ whole genome shotgun (WGS) entry which is preliminary data.</text>
</comment>
<keyword evidence="2" id="KW-1185">Reference proteome</keyword>
<dbReference type="Proteomes" id="UP001164539">
    <property type="component" value="Chromosome 1"/>
</dbReference>
<evidence type="ECO:0000313" key="1">
    <source>
        <dbReference type="EMBL" id="KAJ4728750.1"/>
    </source>
</evidence>
<evidence type="ECO:0000313" key="2">
    <source>
        <dbReference type="Proteomes" id="UP001164539"/>
    </source>
</evidence>
<protein>
    <submittedName>
        <fullName evidence="1">Peroxidase</fullName>
    </submittedName>
</protein>
<dbReference type="EMBL" id="CM051394">
    <property type="protein sequence ID" value="KAJ4728750.1"/>
    <property type="molecule type" value="Genomic_DNA"/>
</dbReference>
<name>A0ACC1YYG4_MELAZ</name>
<keyword evidence="1" id="KW-0560">Oxidoreductase</keyword>